<sequence length="70" mass="7808">MDTNLAVAVRNFDHVIGNRDLVYFTHPSDFSLYHVADFDTDSGRVLPVDPPEFLADAASLLRARDKEVSS</sequence>
<proteinExistence type="predicted"/>
<organism evidence="1">
    <name type="scientific">Sigmofec virus UA08Rod_5894</name>
    <dbReference type="NCBI Taxonomy" id="2929443"/>
    <lineage>
        <taxon>Viruses</taxon>
        <taxon>Monodnaviria</taxon>
        <taxon>Sangervirae</taxon>
        <taxon>Phixviricota</taxon>
        <taxon>Malgrandaviricetes</taxon>
        <taxon>Petitvirales</taxon>
        <taxon>Microviridae</taxon>
    </lineage>
</organism>
<dbReference type="InterPro" id="IPR046781">
    <property type="entry name" value="Phage_ORF5"/>
</dbReference>
<dbReference type="Pfam" id="PF20577">
    <property type="entry name" value="Phage_ORF5"/>
    <property type="match status" value="1"/>
</dbReference>
<protein>
    <submittedName>
        <fullName evidence="1">Nonstructural protein</fullName>
    </submittedName>
</protein>
<reference evidence="1" key="1">
    <citation type="submission" date="2022-02" db="EMBL/GenBank/DDBJ databases">
        <title>Towards deciphering the DNA virus diversity associated with rodent species in the families Cricetidae and Heteromyidae.</title>
        <authorList>
            <person name="Lund M."/>
            <person name="Larsen B.B."/>
            <person name="Gryseels S."/>
            <person name="Kraberger S."/>
            <person name="Rowsey D.M."/>
            <person name="Steger L."/>
            <person name="Yule K.M."/>
            <person name="Upham N.S."/>
            <person name="Worobey M."/>
            <person name="Van Doorslaer K."/>
            <person name="Varsani A."/>
        </authorList>
    </citation>
    <scope>NUCLEOTIDE SEQUENCE</scope>
    <source>
        <strain evidence="1">UA08Rod_5894</strain>
    </source>
</reference>
<dbReference type="EMBL" id="OM869528">
    <property type="protein sequence ID" value="UPW40987.1"/>
    <property type="molecule type" value="Genomic_DNA"/>
</dbReference>
<name>A0A976N0L0_9VIRU</name>
<accession>A0A976N0L0</accession>
<evidence type="ECO:0000313" key="1">
    <source>
        <dbReference type="EMBL" id="UPW40987.1"/>
    </source>
</evidence>